<sequence length="304" mass="35240">MQYERNFNESESIPVLTNKNSNNTFVHKLYNMVIDNQYQHLIAWSYTGSSFIVCNILEFSRDVLPKHFKHNNFSSFVRQLNMYGFHKVNKSPRGHRTLAENQIWEFSHSKFIKDRPDLLDEIKRKSIETTNVNDKKDNTMMTMIQVSQSELMQRMNKLQQTYHQLKKELEETKYNQSRQLHLLKQIIDFIYQRHGIQINLPLELLSSSSDNSNQPSTPSIFITSHDFIDSLAPTTPTPTNTHIDNNHNTQIRHRPALTVQTHGLSPGLEQQQPTSPALSVYHTALNTPVSPNSAQFISDDDIGF</sequence>
<keyword evidence="4" id="KW-0238">DNA-binding</keyword>
<dbReference type="InterPro" id="IPR000232">
    <property type="entry name" value="HSF_DNA-bd"/>
</dbReference>
<dbReference type="PANTHER" id="PTHR10015:SF427">
    <property type="entry name" value="HEAT SHOCK FACTOR PROTEIN"/>
    <property type="match status" value="1"/>
</dbReference>
<evidence type="ECO:0000256" key="1">
    <source>
        <dbReference type="ARBA" id="ARBA00004123"/>
    </source>
</evidence>
<dbReference type="PROSITE" id="PS00434">
    <property type="entry name" value="HSF_DOMAIN"/>
    <property type="match status" value="1"/>
</dbReference>
<dbReference type="AlphaFoldDB" id="A0A1X0RRH2"/>
<evidence type="ECO:0000256" key="5">
    <source>
        <dbReference type="ARBA" id="ARBA00023163"/>
    </source>
</evidence>
<dbReference type="PANTHER" id="PTHR10015">
    <property type="entry name" value="HEAT SHOCK TRANSCRIPTION FACTOR"/>
    <property type="match status" value="1"/>
</dbReference>
<dbReference type="FunFam" id="1.10.10.10:FF:000027">
    <property type="entry name" value="Heat shock transcription factor 1"/>
    <property type="match status" value="1"/>
</dbReference>
<accession>A0A1X0RRH2</accession>
<dbReference type="GO" id="GO:0003700">
    <property type="term" value="F:DNA-binding transcription factor activity"/>
    <property type="evidence" value="ECO:0007669"/>
    <property type="project" value="InterPro"/>
</dbReference>
<evidence type="ECO:0000313" key="11">
    <source>
        <dbReference type="Proteomes" id="UP000242381"/>
    </source>
</evidence>
<dbReference type="EMBL" id="KV921462">
    <property type="protein sequence ID" value="ORE14615.1"/>
    <property type="molecule type" value="Genomic_DNA"/>
</dbReference>
<dbReference type="PRINTS" id="PR00056">
    <property type="entry name" value="HSFDOMAIN"/>
</dbReference>
<keyword evidence="5" id="KW-0804">Transcription</keyword>
<dbReference type="Proteomes" id="UP000242381">
    <property type="component" value="Unassembled WGS sequence"/>
</dbReference>
<comment type="subcellular location">
    <subcellularLocation>
        <location evidence="1">Nucleus</location>
    </subcellularLocation>
</comment>
<dbReference type="InterPro" id="IPR036390">
    <property type="entry name" value="WH_DNA-bd_sf"/>
</dbReference>
<evidence type="ECO:0000256" key="7">
    <source>
        <dbReference type="RuleBase" id="RU004020"/>
    </source>
</evidence>
<dbReference type="Gene3D" id="1.10.10.10">
    <property type="entry name" value="Winged helix-like DNA-binding domain superfamily/Winged helix DNA-binding domain"/>
    <property type="match status" value="1"/>
</dbReference>
<evidence type="ECO:0000256" key="3">
    <source>
        <dbReference type="ARBA" id="ARBA00023015"/>
    </source>
</evidence>
<dbReference type="InterPro" id="IPR036388">
    <property type="entry name" value="WH-like_DNA-bd_sf"/>
</dbReference>
<evidence type="ECO:0000256" key="4">
    <source>
        <dbReference type="ARBA" id="ARBA00023125"/>
    </source>
</evidence>
<feature type="coiled-coil region" evidence="8">
    <location>
        <begin position="148"/>
        <end position="175"/>
    </location>
</feature>
<keyword evidence="6" id="KW-0539">Nucleus</keyword>
<name>A0A1X0RRH2_RHIZD</name>
<keyword evidence="8" id="KW-0175">Coiled coil</keyword>
<dbReference type="GO" id="GO:0005634">
    <property type="term" value="C:nucleus"/>
    <property type="evidence" value="ECO:0007669"/>
    <property type="project" value="UniProtKB-SubCell"/>
</dbReference>
<dbReference type="GO" id="GO:0043565">
    <property type="term" value="F:sequence-specific DNA binding"/>
    <property type="evidence" value="ECO:0007669"/>
    <property type="project" value="InterPro"/>
</dbReference>
<protein>
    <recommendedName>
        <fullName evidence="9">HSF-type DNA-binding domain-containing protein</fullName>
    </recommendedName>
</protein>
<gene>
    <name evidence="10" type="ORF">BCV71DRAFT_204563</name>
</gene>
<organism evidence="10 11">
    <name type="scientific">Rhizopus microsporus</name>
    <dbReference type="NCBI Taxonomy" id="58291"/>
    <lineage>
        <taxon>Eukaryota</taxon>
        <taxon>Fungi</taxon>
        <taxon>Fungi incertae sedis</taxon>
        <taxon>Mucoromycota</taxon>
        <taxon>Mucoromycotina</taxon>
        <taxon>Mucoromycetes</taxon>
        <taxon>Mucorales</taxon>
        <taxon>Mucorineae</taxon>
        <taxon>Rhizopodaceae</taxon>
        <taxon>Rhizopus</taxon>
    </lineage>
</organism>
<evidence type="ECO:0000256" key="8">
    <source>
        <dbReference type="SAM" id="Coils"/>
    </source>
</evidence>
<evidence type="ECO:0000259" key="9">
    <source>
        <dbReference type="PROSITE" id="PS00434"/>
    </source>
</evidence>
<feature type="domain" description="HSF-type DNA-binding" evidence="9">
    <location>
        <begin position="64"/>
        <end position="88"/>
    </location>
</feature>
<comment type="similarity">
    <text evidence="2 7">Belongs to the HSF family.</text>
</comment>
<dbReference type="OMA" id="ENTTRRD"/>
<dbReference type="SMART" id="SM00415">
    <property type="entry name" value="HSF"/>
    <property type="match status" value="1"/>
</dbReference>
<dbReference type="Pfam" id="PF00447">
    <property type="entry name" value="HSF_DNA-bind"/>
    <property type="match status" value="1"/>
</dbReference>
<dbReference type="SUPFAM" id="SSF46785">
    <property type="entry name" value="Winged helix' DNA-binding domain"/>
    <property type="match status" value="1"/>
</dbReference>
<dbReference type="VEuPathDB" id="FungiDB:BCV72DRAFT_190708"/>
<evidence type="ECO:0000256" key="2">
    <source>
        <dbReference type="ARBA" id="ARBA00006403"/>
    </source>
</evidence>
<keyword evidence="3" id="KW-0805">Transcription regulation</keyword>
<proteinExistence type="inferred from homology"/>
<evidence type="ECO:0000256" key="6">
    <source>
        <dbReference type="ARBA" id="ARBA00023242"/>
    </source>
</evidence>
<reference evidence="10 11" key="1">
    <citation type="journal article" date="2016" name="Proc. Natl. Acad. Sci. U.S.A.">
        <title>Lipid metabolic changes in an early divergent fungus govern the establishment of a mutualistic symbiosis with endobacteria.</title>
        <authorList>
            <person name="Lastovetsky O.A."/>
            <person name="Gaspar M.L."/>
            <person name="Mondo S.J."/>
            <person name="LaButti K.M."/>
            <person name="Sandor L."/>
            <person name="Grigoriev I.V."/>
            <person name="Henry S.A."/>
            <person name="Pawlowska T.E."/>
        </authorList>
    </citation>
    <scope>NUCLEOTIDE SEQUENCE [LARGE SCALE GENOMIC DNA]</scope>
    <source>
        <strain evidence="10 11">ATCC 11559</strain>
    </source>
</reference>
<evidence type="ECO:0000313" key="10">
    <source>
        <dbReference type="EMBL" id="ORE14615.1"/>
    </source>
</evidence>